<dbReference type="EMBL" id="CP066167">
    <property type="protein sequence ID" value="QQD17064.1"/>
    <property type="molecule type" value="Genomic_DNA"/>
</dbReference>
<sequence>MRGLLSLLAYWALSAGATVCVVDDRQREVCLEQPAQRIIALSPGITEQTYAAGAGGKLVAAVSFSDYPEAAQSLPRIGGYDRFDQEAIVAMRPDLLIGWSEGNPAEQLAQLESLGLTIYYSEPFEFADIASTIRRIGSLAGTDTQANATADRFISGIEELQQRYASAPPVRVFQQIWKNPLMTVNDEHLISKATRLCGGVNIFADLSQLSPRIDLEAVLAADPEVIVAGGMGEENRDWLEDWKRFDGLTAVRRDNLFFVPPSTLQRPTPRLLEGARLLCQHLDTARDRR</sequence>
<dbReference type="RefSeq" id="WP_198568566.1">
    <property type="nucleotide sequence ID" value="NZ_CP066167.1"/>
</dbReference>
<dbReference type="KEGG" id="snan:I6N98_11860"/>
<dbReference type="PANTHER" id="PTHR30535:SF34">
    <property type="entry name" value="MOLYBDATE-BINDING PROTEIN MOLA"/>
    <property type="match status" value="1"/>
</dbReference>
<feature type="domain" description="Fe/B12 periplasmic-binding" evidence="3">
    <location>
        <begin position="37"/>
        <end position="286"/>
    </location>
</feature>
<feature type="chain" id="PRO_5032518129" evidence="2">
    <location>
        <begin position="18"/>
        <end position="289"/>
    </location>
</feature>
<dbReference type="GO" id="GO:0071281">
    <property type="term" value="P:cellular response to iron ion"/>
    <property type="evidence" value="ECO:0007669"/>
    <property type="project" value="TreeGrafter"/>
</dbReference>
<proteinExistence type="predicted"/>
<dbReference type="InterPro" id="IPR050902">
    <property type="entry name" value="ABC_Transporter_SBP"/>
</dbReference>
<keyword evidence="5" id="KW-1185">Reference proteome</keyword>
<name>A0A7T4QYC0_9GAMM</name>
<dbReference type="NCBIfam" id="NF038402">
    <property type="entry name" value="TroA_like"/>
    <property type="match status" value="1"/>
</dbReference>
<dbReference type="InterPro" id="IPR002491">
    <property type="entry name" value="ABC_transptr_periplasmic_BD"/>
</dbReference>
<evidence type="ECO:0000256" key="1">
    <source>
        <dbReference type="ARBA" id="ARBA00022729"/>
    </source>
</evidence>
<organism evidence="4 5">
    <name type="scientific">Spongiibacter nanhainus</name>
    <dbReference type="NCBI Taxonomy" id="2794344"/>
    <lineage>
        <taxon>Bacteria</taxon>
        <taxon>Pseudomonadati</taxon>
        <taxon>Pseudomonadota</taxon>
        <taxon>Gammaproteobacteria</taxon>
        <taxon>Cellvibrionales</taxon>
        <taxon>Spongiibacteraceae</taxon>
        <taxon>Spongiibacter</taxon>
    </lineage>
</organism>
<dbReference type="InterPro" id="IPR054828">
    <property type="entry name" value="Vit_B12_bind_prot"/>
</dbReference>
<dbReference type="PANTHER" id="PTHR30535">
    <property type="entry name" value="VITAMIN B12-BINDING PROTEIN"/>
    <property type="match status" value="1"/>
</dbReference>
<evidence type="ECO:0000313" key="4">
    <source>
        <dbReference type="EMBL" id="QQD17064.1"/>
    </source>
</evidence>
<accession>A0A7T4QYC0</accession>
<evidence type="ECO:0000256" key="2">
    <source>
        <dbReference type="SAM" id="SignalP"/>
    </source>
</evidence>
<dbReference type="CDD" id="cd01144">
    <property type="entry name" value="BtuF"/>
    <property type="match status" value="1"/>
</dbReference>
<dbReference type="Proteomes" id="UP000596063">
    <property type="component" value="Chromosome"/>
</dbReference>
<dbReference type="Gene3D" id="3.40.50.1980">
    <property type="entry name" value="Nitrogenase molybdenum iron protein domain"/>
    <property type="match status" value="2"/>
</dbReference>
<reference evidence="4 5" key="1">
    <citation type="submission" date="2020-12" db="EMBL/GenBank/DDBJ databases">
        <authorList>
            <person name="Shan Y."/>
        </authorList>
    </citation>
    <scope>NUCLEOTIDE SEQUENCE [LARGE SCALE GENOMIC DNA]</scope>
    <source>
        <strain evidence="5">csc3.9</strain>
    </source>
</reference>
<evidence type="ECO:0000313" key="5">
    <source>
        <dbReference type="Proteomes" id="UP000596063"/>
    </source>
</evidence>
<evidence type="ECO:0000259" key="3">
    <source>
        <dbReference type="PROSITE" id="PS50983"/>
    </source>
</evidence>
<dbReference type="Pfam" id="PF01497">
    <property type="entry name" value="Peripla_BP_2"/>
    <property type="match status" value="1"/>
</dbReference>
<dbReference type="PROSITE" id="PS50983">
    <property type="entry name" value="FE_B12_PBP"/>
    <property type="match status" value="1"/>
</dbReference>
<dbReference type="AlphaFoldDB" id="A0A7T4QYC0"/>
<feature type="signal peptide" evidence="2">
    <location>
        <begin position="1"/>
        <end position="17"/>
    </location>
</feature>
<keyword evidence="1 2" id="KW-0732">Signal</keyword>
<dbReference type="SUPFAM" id="SSF53807">
    <property type="entry name" value="Helical backbone' metal receptor"/>
    <property type="match status" value="1"/>
</dbReference>
<protein>
    <submittedName>
        <fullName evidence="4">Cobalamin-binding protein</fullName>
    </submittedName>
</protein>
<gene>
    <name evidence="4" type="ORF">I6N98_11860</name>
</gene>